<gene>
    <name evidence="1" type="ORF">LNTAR_03964</name>
</gene>
<organism evidence="1 2">
    <name type="scientific">Lentisphaera araneosa HTCC2155</name>
    <dbReference type="NCBI Taxonomy" id="313628"/>
    <lineage>
        <taxon>Bacteria</taxon>
        <taxon>Pseudomonadati</taxon>
        <taxon>Lentisphaerota</taxon>
        <taxon>Lentisphaeria</taxon>
        <taxon>Lentisphaerales</taxon>
        <taxon>Lentisphaeraceae</taxon>
        <taxon>Lentisphaera</taxon>
    </lineage>
</organism>
<proteinExistence type="predicted"/>
<comment type="caution">
    <text evidence="1">The sequence shown here is derived from an EMBL/GenBank/DDBJ whole genome shotgun (WGS) entry which is preliminary data.</text>
</comment>
<accession>A6DUK8</accession>
<keyword evidence="2" id="KW-1185">Reference proteome</keyword>
<dbReference type="Proteomes" id="UP000004947">
    <property type="component" value="Unassembled WGS sequence"/>
</dbReference>
<evidence type="ECO:0000313" key="1">
    <source>
        <dbReference type="EMBL" id="EDM24673.1"/>
    </source>
</evidence>
<dbReference type="AlphaFoldDB" id="A6DUK8"/>
<reference evidence="1 2" key="1">
    <citation type="journal article" date="2010" name="J. Bacteriol.">
        <title>Genome sequence of Lentisphaera araneosa HTCC2155T, the type species of the order Lentisphaerales in the phylum Lentisphaerae.</title>
        <authorList>
            <person name="Thrash J.C."/>
            <person name="Cho J.C."/>
            <person name="Vergin K.L."/>
            <person name="Morris R.M."/>
            <person name="Giovannoni S.J."/>
        </authorList>
    </citation>
    <scope>NUCLEOTIDE SEQUENCE [LARGE SCALE GENOMIC DNA]</scope>
    <source>
        <strain evidence="1 2">HTCC2155</strain>
    </source>
</reference>
<evidence type="ECO:0000313" key="2">
    <source>
        <dbReference type="Proteomes" id="UP000004947"/>
    </source>
</evidence>
<feature type="non-terminal residue" evidence="1">
    <location>
        <position position="1"/>
    </location>
</feature>
<sequence>ARCAHQSLESSTRVDMIANAANSALGSVLSPAMQHVLIFEFTTVIPPCLSMKIQIKKSMLRLKKSVWPSGKSLSLKKLGPRLAPKLTIPYVNVLS</sequence>
<name>A6DUK8_9BACT</name>
<protein>
    <submittedName>
        <fullName evidence="1">Uncharacterized protein</fullName>
    </submittedName>
</protein>
<dbReference type="EMBL" id="ABCK01000069">
    <property type="protein sequence ID" value="EDM24673.1"/>
    <property type="molecule type" value="Genomic_DNA"/>
</dbReference>
<dbReference type="RefSeq" id="WP_007281490.1">
    <property type="nucleotide sequence ID" value="NZ_ABCK01000069.1"/>
</dbReference>